<sequence>MSARDDWEEALDEIDWNQILKEVDGELLENLALELRFSTYEALKQSSLSLGEGYYLTHLSDGRLAFWHEKRYVEEDVRFFETGQLFLHYAMETFQLQGESIDELARMIGESYPLKTCSYCGMHFDPNDPARQELGIEGIFAEEDGSGEEFCAPQCAVEAMVQEMKEG</sequence>
<keyword evidence="2" id="KW-1185">Reference proteome</keyword>
<evidence type="ECO:0000313" key="2">
    <source>
        <dbReference type="Proteomes" id="UP001595843"/>
    </source>
</evidence>
<organism evidence="1 2">
    <name type="scientific">Salinithrix halophila</name>
    <dbReference type="NCBI Taxonomy" id="1485204"/>
    <lineage>
        <taxon>Bacteria</taxon>
        <taxon>Bacillati</taxon>
        <taxon>Bacillota</taxon>
        <taxon>Bacilli</taxon>
        <taxon>Bacillales</taxon>
        <taxon>Thermoactinomycetaceae</taxon>
        <taxon>Salinithrix</taxon>
    </lineage>
</organism>
<name>A0ABV8JFX6_9BACL</name>
<comment type="caution">
    <text evidence="1">The sequence shown here is derived from an EMBL/GenBank/DDBJ whole genome shotgun (WGS) entry which is preliminary data.</text>
</comment>
<dbReference type="Proteomes" id="UP001595843">
    <property type="component" value="Unassembled WGS sequence"/>
</dbReference>
<gene>
    <name evidence="1" type="ORF">ACFOUO_07985</name>
</gene>
<accession>A0ABV8JFX6</accession>
<reference evidence="2" key="1">
    <citation type="journal article" date="2019" name="Int. J. Syst. Evol. Microbiol.">
        <title>The Global Catalogue of Microorganisms (GCM) 10K type strain sequencing project: providing services to taxonomists for standard genome sequencing and annotation.</title>
        <authorList>
            <consortium name="The Broad Institute Genomics Platform"/>
            <consortium name="The Broad Institute Genome Sequencing Center for Infectious Disease"/>
            <person name="Wu L."/>
            <person name="Ma J."/>
        </authorList>
    </citation>
    <scope>NUCLEOTIDE SEQUENCE [LARGE SCALE GENOMIC DNA]</scope>
    <source>
        <strain evidence="2">IBRC-M 10813</strain>
    </source>
</reference>
<dbReference type="EMBL" id="JBHSAP010000009">
    <property type="protein sequence ID" value="MFC4076747.1"/>
    <property type="molecule type" value="Genomic_DNA"/>
</dbReference>
<evidence type="ECO:0000313" key="1">
    <source>
        <dbReference type="EMBL" id="MFC4076747.1"/>
    </source>
</evidence>
<protein>
    <submittedName>
        <fullName evidence="1">Uncharacterized protein</fullName>
    </submittedName>
</protein>
<dbReference type="RefSeq" id="WP_380703965.1">
    <property type="nucleotide sequence ID" value="NZ_JBHSAP010000009.1"/>
</dbReference>
<proteinExistence type="predicted"/>